<dbReference type="eggNOG" id="COG3252">
    <property type="taxonomic scope" value="Bacteria"/>
</dbReference>
<comment type="function">
    <text evidence="1 12">Catalyzes the hydrolysis of methenyl-H(4)MPT(+) to 5-formyl-H(4)MPT.</text>
</comment>
<dbReference type="GO" id="GO:0018759">
    <property type="term" value="F:methenyltetrahydromethanopterin cyclohydrolase activity"/>
    <property type="evidence" value="ECO:0007669"/>
    <property type="project" value="UniProtKB-UniRule"/>
</dbReference>
<evidence type="ECO:0000256" key="1">
    <source>
        <dbReference type="ARBA" id="ARBA00004058"/>
    </source>
</evidence>
<organism evidence="13 14">
    <name type="scientific">Rubinisphaera brasiliensis (strain ATCC 49424 / DSM 5305 / JCM 21570 / IAM 15109 / NBRC 103401 / IFAM 1448)</name>
    <name type="common">Planctomyces brasiliensis</name>
    <dbReference type="NCBI Taxonomy" id="756272"/>
    <lineage>
        <taxon>Bacteria</taxon>
        <taxon>Pseudomonadati</taxon>
        <taxon>Planctomycetota</taxon>
        <taxon>Planctomycetia</taxon>
        <taxon>Planctomycetales</taxon>
        <taxon>Planctomycetaceae</taxon>
        <taxon>Rubinisphaera</taxon>
    </lineage>
</organism>
<dbReference type="HOGENOM" id="CLU_876031_0_0_0"/>
<dbReference type="KEGG" id="pbs:Plabr_2150"/>
<gene>
    <name evidence="12" type="primary">mch</name>
    <name evidence="13" type="ordered locus">Plabr_2150</name>
</gene>
<dbReference type="EC" id="3.5.4.27" evidence="5 12"/>
<evidence type="ECO:0000256" key="9">
    <source>
        <dbReference type="ARBA" id="ARBA00022801"/>
    </source>
</evidence>
<evidence type="ECO:0000256" key="8">
    <source>
        <dbReference type="ARBA" id="ARBA00022563"/>
    </source>
</evidence>
<comment type="subcellular location">
    <subcellularLocation>
        <location evidence="2 12">Cytoplasm</location>
    </subcellularLocation>
</comment>
<dbReference type="STRING" id="756272.Plabr_2150"/>
<keyword evidence="14" id="KW-1185">Reference proteome</keyword>
<comment type="pathway">
    <text evidence="3 12">One-carbon metabolism; formaldehyde degradation; formate from formaldehyde (H(4)MPT route): step 3/5.</text>
</comment>
<dbReference type="HAMAP" id="MF_00486">
    <property type="entry name" value="McH"/>
    <property type="match status" value="1"/>
</dbReference>
<evidence type="ECO:0000256" key="10">
    <source>
        <dbReference type="ARBA" id="ARBA00030468"/>
    </source>
</evidence>
<evidence type="ECO:0000256" key="7">
    <source>
        <dbReference type="ARBA" id="ARBA00022490"/>
    </source>
</evidence>
<name>F0SK26_RUBBR</name>
<proteinExistence type="inferred from homology"/>
<dbReference type="GO" id="GO:0046294">
    <property type="term" value="P:formaldehyde catabolic process"/>
    <property type="evidence" value="ECO:0007669"/>
    <property type="project" value="UniProtKB-UniRule"/>
</dbReference>
<protein>
    <recommendedName>
        <fullName evidence="6 12">Methenyltetrahydromethanopterin cyclohydrolase</fullName>
        <ecNumber evidence="5 12">3.5.4.27</ecNumber>
    </recommendedName>
    <alternativeName>
        <fullName evidence="10 12">Methenyl-H4MPT cyclohydrolase</fullName>
    </alternativeName>
</protein>
<dbReference type="InterPro" id="IPR003209">
    <property type="entry name" value="METHMP_CycHdrlase"/>
</dbReference>
<dbReference type="Gene3D" id="3.10.340.11">
    <property type="entry name" value="Methenyltetrahydromethanopterin Cyclohydrolase, Chain A, domain 1"/>
    <property type="match status" value="1"/>
</dbReference>
<evidence type="ECO:0000256" key="2">
    <source>
        <dbReference type="ARBA" id="ARBA00004496"/>
    </source>
</evidence>
<dbReference type="CDD" id="cd00545">
    <property type="entry name" value="MCH"/>
    <property type="match status" value="1"/>
</dbReference>
<dbReference type="GO" id="GO:0006730">
    <property type="term" value="P:one-carbon metabolic process"/>
    <property type="evidence" value="ECO:0007669"/>
    <property type="project" value="UniProtKB-UniRule"/>
</dbReference>
<evidence type="ECO:0000256" key="12">
    <source>
        <dbReference type="HAMAP-Rule" id="MF_00486"/>
    </source>
</evidence>
<keyword evidence="8 12" id="KW-0554">One-carbon metabolism</keyword>
<comment type="catalytic activity">
    <reaction evidence="11 12">
        <text>5,10-methenyl-5,6,7,8-tetrahydromethanopterin + H2O = N(5)-formyl-5,6,7,8-tetrahydromethanopterin + H(+)</text>
        <dbReference type="Rhea" id="RHEA:19053"/>
        <dbReference type="ChEBI" id="CHEBI:15377"/>
        <dbReference type="ChEBI" id="CHEBI:15378"/>
        <dbReference type="ChEBI" id="CHEBI:58018"/>
        <dbReference type="ChEBI" id="CHEBI:58337"/>
        <dbReference type="EC" id="3.5.4.27"/>
    </reaction>
</comment>
<evidence type="ECO:0000313" key="14">
    <source>
        <dbReference type="Proteomes" id="UP000006860"/>
    </source>
</evidence>
<dbReference type="Gene3D" id="3.30.1030.10">
    <property type="entry name" value="Methenyltetrahydromethanopterin Cyclohydrolase, Chain A, domain 2"/>
    <property type="match status" value="1"/>
</dbReference>
<evidence type="ECO:0000313" key="13">
    <source>
        <dbReference type="EMBL" id="ADY59753.1"/>
    </source>
</evidence>
<dbReference type="AlphaFoldDB" id="F0SK26"/>
<sequence length="337" mass="36337">MSYFSRNGGLSPRNRNTDFMAIILNARAWDLIDNTLENPKEMRVAVDEMDCGARLLDFGVNMHGSLAAGLLLTRVCTAGLADVALHPGSINGITWPQVQITTDFPVSACLYSQYAGWEIKTDDFFAMGSGPMRAIAGREALFEQLGYKENFYCSVGVLETDKLPGSDVVCDIARKAGVEPRNLILLAASTSSIAGSLQINARSVETALHKLHELDFDVHRIISAHGTAPLSPAAADFLTAIGRTNDAILYGGRVTLYVTGDDASIEKIGPQVPSSAAKGYGQTFKQVFKEAGHDFYKIDPLLFSPAQIVFQNVDTGRVHAFGQTDEQLLAESFGLAG</sequence>
<dbReference type="Proteomes" id="UP000006860">
    <property type="component" value="Chromosome"/>
</dbReference>
<reference evidence="14" key="1">
    <citation type="submission" date="2011-02" db="EMBL/GenBank/DDBJ databases">
        <title>The complete genome of Planctomyces brasiliensis DSM 5305.</title>
        <authorList>
            <person name="Lucas S."/>
            <person name="Copeland A."/>
            <person name="Lapidus A."/>
            <person name="Bruce D."/>
            <person name="Goodwin L."/>
            <person name="Pitluck S."/>
            <person name="Kyrpides N."/>
            <person name="Mavromatis K."/>
            <person name="Pagani I."/>
            <person name="Ivanova N."/>
            <person name="Ovchinnikova G."/>
            <person name="Lu M."/>
            <person name="Detter J.C."/>
            <person name="Han C."/>
            <person name="Land M."/>
            <person name="Hauser L."/>
            <person name="Markowitz V."/>
            <person name="Cheng J.-F."/>
            <person name="Hugenholtz P."/>
            <person name="Woyke T."/>
            <person name="Wu D."/>
            <person name="Tindall B."/>
            <person name="Pomrenke H.G."/>
            <person name="Brambilla E."/>
            <person name="Klenk H.-P."/>
            <person name="Eisen J.A."/>
        </authorList>
    </citation>
    <scope>NUCLEOTIDE SEQUENCE [LARGE SCALE GENOMIC DNA]</scope>
    <source>
        <strain evidence="14">ATCC 49424 / DSM 5305 / JCM 21570 / NBRC 103401 / IFAM 1448</strain>
    </source>
</reference>
<evidence type="ECO:0000256" key="4">
    <source>
        <dbReference type="ARBA" id="ARBA00006902"/>
    </source>
</evidence>
<dbReference type="SUPFAM" id="SSF56199">
    <property type="entry name" value="Methenyltetrahydromethanopterin cyclohydrolase"/>
    <property type="match status" value="1"/>
</dbReference>
<dbReference type="GO" id="GO:0005737">
    <property type="term" value="C:cytoplasm"/>
    <property type="evidence" value="ECO:0007669"/>
    <property type="project" value="UniProtKB-SubCell"/>
</dbReference>
<dbReference type="NCBIfam" id="TIGR03120">
    <property type="entry name" value="one_C_mch"/>
    <property type="match status" value="1"/>
</dbReference>
<comment type="similarity">
    <text evidence="4 12">Belongs to the MCH family.</text>
</comment>
<accession>F0SK26</accession>
<evidence type="ECO:0000256" key="3">
    <source>
        <dbReference type="ARBA" id="ARBA00005087"/>
    </source>
</evidence>
<keyword evidence="7 12" id="KW-0963">Cytoplasm</keyword>
<dbReference type="EMBL" id="CP002546">
    <property type="protein sequence ID" value="ADY59753.1"/>
    <property type="molecule type" value="Genomic_DNA"/>
</dbReference>
<dbReference type="Pfam" id="PF02289">
    <property type="entry name" value="MCH"/>
    <property type="match status" value="1"/>
</dbReference>
<dbReference type="UniPathway" id="UPA00562">
    <property type="reaction ID" value="UER00703"/>
</dbReference>
<evidence type="ECO:0000256" key="6">
    <source>
        <dbReference type="ARBA" id="ARBA00020597"/>
    </source>
</evidence>
<evidence type="ECO:0000256" key="5">
    <source>
        <dbReference type="ARBA" id="ARBA00012765"/>
    </source>
</evidence>
<evidence type="ECO:0000256" key="11">
    <source>
        <dbReference type="ARBA" id="ARBA00048684"/>
    </source>
</evidence>
<keyword evidence="9 12" id="KW-0378">Hydrolase</keyword>